<sequence>MNIWSKVKASLYTAYATWKGQGYDFSLWQGRTFWGVDNSQLVTNETIFSVITRLSNTVSSLPIKLYKHYDVENNNLSDLLVNPNQNMCGWELINKLEVARNEHGNGYSIILRNYLMQPESLVVLDNVQVKPLIDDVTGELWYEVRGNNKTSYIHNMNIIHVKHITGSNRIEGISPLDVLKNTLQYDKAVQEFSLSEMEKKESFILKYGANVSEEKQKQVIANFKRFYNENGGVLFQEPGVEIDKMPKTYTPGETISSEKVTRTRVANVFNIPLSFLNEQGGGFANNEQMMIQFVQMTLTPIIRQYEQEFNRKLLTQDQRIAGFYFKFSVNSLLRGDTTTRSAFYQQGIRNGWFTQNEVRGWEDLPPDKADQANQLWISGDLYPIDMPIEERKGTSTAASTVEGGEKDE</sequence>
<reference evidence="2 3" key="1">
    <citation type="submission" date="2018-06" db="EMBL/GenBank/DDBJ databases">
        <authorList>
            <consortium name="Pathogen Informatics"/>
            <person name="Doyle S."/>
        </authorList>
    </citation>
    <scope>NUCLEOTIDE SEQUENCE [LARGE SCALE GENOMIC DNA]</scope>
    <source>
        <strain evidence="2 3">NCTC7582</strain>
    </source>
</reference>
<dbReference type="RefSeq" id="WP_112117263.1">
    <property type="nucleotide sequence ID" value="NZ_UAQE01000001.1"/>
</dbReference>
<evidence type="ECO:0000313" key="2">
    <source>
        <dbReference type="EMBL" id="SPT99220.1"/>
    </source>
</evidence>
<dbReference type="InterPro" id="IPR006944">
    <property type="entry name" value="Phage/GTA_portal"/>
</dbReference>
<dbReference type="Pfam" id="PF04860">
    <property type="entry name" value="Phage_portal"/>
    <property type="match status" value="1"/>
</dbReference>
<dbReference type="EMBL" id="UAQE01000001">
    <property type="protein sequence ID" value="SPT99220.1"/>
    <property type="molecule type" value="Genomic_DNA"/>
</dbReference>
<feature type="region of interest" description="Disordered" evidence="1">
    <location>
        <begin position="389"/>
        <end position="408"/>
    </location>
</feature>
<dbReference type="NCBIfam" id="TIGR01537">
    <property type="entry name" value="portal_HK97"/>
    <property type="match status" value="1"/>
</dbReference>
<name>A0A2X0Y9V4_9BACI</name>
<protein>
    <submittedName>
        <fullName evidence="2">Phage portal protein, HK97 family</fullName>
    </submittedName>
</protein>
<accession>A0A2X0Y9V4</accession>
<organism evidence="2 3">
    <name type="scientific">Lysinibacillus capsici</name>
    <dbReference type="NCBI Taxonomy" id="2115968"/>
    <lineage>
        <taxon>Bacteria</taxon>
        <taxon>Bacillati</taxon>
        <taxon>Bacillota</taxon>
        <taxon>Bacilli</taxon>
        <taxon>Bacillales</taxon>
        <taxon>Bacillaceae</taxon>
        <taxon>Lysinibacillus</taxon>
    </lineage>
</organism>
<evidence type="ECO:0000313" key="3">
    <source>
        <dbReference type="Proteomes" id="UP000251431"/>
    </source>
</evidence>
<proteinExistence type="predicted"/>
<evidence type="ECO:0000256" key="1">
    <source>
        <dbReference type="SAM" id="MobiDB-lite"/>
    </source>
</evidence>
<dbReference type="InterPro" id="IPR006427">
    <property type="entry name" value="Portal_HK97"/>
</dbReference>
<dbReference type="AlphaFoldDB" id="A0A2X0Y9V4"/>
<gene>
    <name evidence="2" type="ORF">NCTC7582_02131</name>
</gene>
<dbReference type="Proteomes" id="UP000251431">
    <property type="component" value="Unassembled WGS sequence"/>
</dbReference>